<proteinExistence type="predicted"/>
<sequence length="185" mass="21146">MSTPGRACCKASRPCRSIGGFQNGRVPSQAEALQQRCSWHAEEYVKVVERRGTLNLATRSRGQRETRGFMSWSDPLHQTPMLRSRSSRIEAQPSKKRRLRAWDNSQRVRRSRWFRERSGARATSVARGRQKADHTVGRFLREETDVQFAELERRPTEKLKMFRSAQSAGGKRQGADVVQTSGGEQ</sequence>
<keyword evidence="3" id="KW-1185">Reference proteome</keyword>
<comment type="caution">
    <text evidence="2">The sequence shown here is derived from an EMBL/GenBank/DDBJ whole genome shotgun (WGS) entry which is preliminary data.</text>
</comment>
<reference evidence="2" key="2">
    <citation type="submission" date="2021-09" db="EMBL/GenBank/DDBJ databases">
        <authorList>
            <person name="Jia N."/>
            <person name="Wang J."/>
            <person name="Shi W."/>
            <person name="Du L."/>
            <person name="Sun Y."/>
            <person name="Zhan W."/>
            <person name="Jiang J."/>
            <person name="Wang Q."/>
            <person name="Zhang B."/>
            <person name="Ji P."/>
            <person name="Sakyi L.B."/>
            <person name="Cui X."/>
            <person name="Yuan T."/>
            <person name="Jiang B."/>
            <person name="Yang W."/>
            <person name="Lam T.T.-Y."/>
            <person name="Chang Q."/>
            <person name="Ding S."/>
            <person name="Wang X."/>
            <person name="Zhu J."/>
            <person name="Ruan X."/>
            <person name="Zhao L."/>
            <person name="Wei J."/>
            <person name="Que T."/>
            <person name="Du C."/>
            <person name="Cheng J."/>
            <person name="Dai P."/>
            <person name="Han X."/>
            <person name="Huang E."/>
            <person name="Gao Y."/>
            <person name="Liu J."/>
            <person name="Shao H."/>
            <person name="Ye R."/>
            <person name="Li L."/>
            <person name="Wei W."/>
            <person name="Wang X."/>
            <person name="Wang C."/>
            <person name="Huo Q."/>
            <person name="Li W."/>
            <person name="Guo W."/>
            <person name="Chen H."/>
            <person name="Chen S."/>
            <person name="Zhou L."/>
            <person name="Zhou L."/>
            <person name="Ni X."/>
            <person name="Tian J."/>
            <person name="Zhou Y."/>
            <person name="Sheng Y."/>
            <person name="Liu T."/>
            <person name="Pan Y."/>
            <person name="Xia L."/>
            <person name="Li J."/>
            <person name="Zhao F."/>
            <person name="Cao W."/>
        </authorList>
    </citation>
    <scope>NUCLEOTIDE SEQUENCE</scope>
    <source>
        <strain evidence="2">Rsan-2018</strain>
        <tissue evidence="2">Larvae</tissue>
    </source>
</reference>
<reference evidence="2" key="1">
    <citation type="journal article" date="2020" name="Cell">
        <title>Large-Scale Comparative Analyses of Tick Genomes Elucidate Their Genetic Diversity and Vector Capacities.</title>
        <authorList>
            <consortium name="Tick Genome and Microbiome Consortium (TIGMIC)"/>
            <person name="Jia N."/>
            <person name="Wang J."/>
            <person name="Shi W."/>
            <person name="Du L."/>
            <person name="Sun Y."/>
            <person name="Zhan W."/>
            <person name="Jiang J.F."/>
            <person name="Wang Q."/>
            <person name="Zhang B."/>
            <person name="Ji P."/>
            <person name="Bell-Sakyi L."/>
            <person name="Cui X.M."/>
            <person name="Yuan T.T."/>
            <person name="Jiang B.G."/>
            <person name="Yang W.F."/>
            <person name="Lam T.T."/>
            <person name="Chang Q.C."/>
            <person name="Ding S.J."/>
            <person name="Wang X.J."/>
            <person name="Zhu J.G."/>
            <person name="Ruan X.D."/>
            <person name="Zhao L."/>
            <person name="Wei J.T."/>
            <person name="Ye R.Z."/>
            <person name="Que T.C."/>
            <person name="Du C.H."/>
            <person name="Zhou Y.H."/>
            <person name="Cheng J.X."/>
            <person name="Dai P.F."/>
            <person name="Guo W.B."/>
            <person name="Han X.H."/>
            <person name="Huang E.J."/>
            <person name="Li L.F."/>
            <person name="Wei W."/>
            <person name="Gao Y.C."/>
            <person name="Liu J.Z."/>
            <person name="Shao H.Z."/>
            <person name="Wang X."/>
            <person name="Wang C.C."/>
            <person name="Yang T.C."/>
            <person name="Huo Q.B."/>
            <person name="Li W."/>
            <person name="Chen H.Y."/>
            <person name="Chen S.E."/>
            <person name="Zhou L.G."/>
            <person name="Ni X.B."/>
            <person name="Tian J.H."/>
            <person name="Sheng Y."/>
            <person name="Liu T."/>
            <person name="Pan Y.S."/>
            <person name="Xia L.Y."/>
            <person name="Li J."/>
            <person name="Zhao F."/>
            <person name="Cao W.C."/>
        </authorList>
    </citation>
    <scope>NUCLEOTIDE SEQUENCE</scope>
    <source>
        <strain evidence="2">Rsan-2018</strain>
    </source>
</reference>
<accession>A0A9D4QA87</accession>
<feature type="region of interest" description="Disordered" evidence="1">
    <location>
        <begin position="82"/>
        <end position="102"/>
    </location>
</feature>
<dbReference type="Proteomes" id="UP000821837">
    <property type="component" value="Chromosome 11"/>
</dbReference>
<protein>
    <submittedName>
        <fullName evidence="2">Uncharacterized protein</fullName>
    </submittedName>
</protein>
<gene>
    <name evidence="2" type="ORF">HPB52_014192</name>
</gene>
<feature type="region of interest" description="Disordered" evidence="1">
    <location>
        <begin position="162"/>
        <end position="185"/>
    </location>
</feature>
<dbReference type="EMBL" id="JABSTV010001247">
    <property type="protein sequence ID" value="KAH7972622.1"/>
    <property type="molecule type" value="Genomic_DNA"/>
</dbReference>
<name>A0A9D4QA87_RHISA</name>
<evidence type="ECO:0000256" key="1">
    <source>
        <dbReference type="SAM" id="MobiDB-lite"/>
    </source>
</evidence>
<organism evidence="2 3">
    <name type="scientific">Rhipicephalus sanguineus</name>
    <name type="common">Brown dog tick</name>
    <name type="synonym">Ixodes sanguineus</name>
    <dbReference type="NCBI Taxonomy" id="34632"/>
    <lineage>
        <taxon>Eukaryota</taxon>
        <taxon>Metazoa</taxon>
        <taxon>Ecdysozoa</taxon>
        <taxon>Arthropoda</taxon>
        <taxon>Chelicerata</taxon>
        <taxon>Arachnida</taxon>
        <taxon>Acari</taxon>
        <taxon>Parasitiformes</taxon>
        <taxon>Ixodida</taxon>
        <taxon>Ixodoidea</taxon>
        <taxon>Ixodidae</taxon>
        <taxon>Rhipicephalinae</taxon>
        <taxon>Rhipicephalus</taxon>
        <taxon>Rhipicephalus</taxon>
    </lineage>
</organism>
<dbReference type="AlphaFoldDB" id="A0A9D4QA87"/>
<evidence type="ECO:0000313" key="2">
    <source>
        <dbReference type="EMBL" id="KAH7972622.1"/>
    </source>
</evidence>
<evidence type="ECO:0000313" key="3">
    <source>
        <dbReference type="Proteomes" id="UP000821837"/>
    </source>
</evidence>